<name>G5KE79_9STRE</name>
<accession>G5KE79</accession>
<feature type="domain" description="Transcription regulator PadR N-terminal" evidence="1">
    <location>
        <begin position="12"/>
        <end position="77"/>
    </location>
</feature>
<evidence type="ECO:0000313" key="2">
    <source>
        <dbReference type="EMBL" id="EHJ57096.1"/>
    </source>
</evidence>
<dbReference type="Pfam" id="PF03551">
    <property type="entry name" value="PadR"/>
    <property type="match status" value="1"/>
</dbReference>
<organism evidence="2 3">
    <name type="scientific">Streptococcus urinalis 2285-97</name>
    <dbReference type="NCBI Taxonomy" id="764291"/>
    <lineage>
        <taxon>Bacteria</taxon>
        <taxon>Bacillati</taxon>
        <taxon>Bacillota</taxon>
        <taxon>Bacilli</taxon>
        <taxon>Lactobacillales</taxon>
        <taxon>Streptococcaceae</taxon>
        <taxon>Streptococcus</taxon>
    </lineage>
</organism>
<dbReference type="PANTHER" id="PTHR33169">
    <property type="entry name" value="PADR-FAMILY TRANSCRIPTIONAL REGULATOR"/>
    <property type="match status" value="1"/>
</dbReference>
<evidence type="ECO:0000313" key="3">
    <source>
        <dbReference type="Proteomes" id="UP000005388"/>
    </source>
</evidence>
<dbReference type="InterPro" id="IPR036390">
    <property type="entry name" value="WH_DNA-bd_sf"/>
</dbReference>
<sequence>MPMSETAFYILFTLQEENHGYGIGQFVENLTQGDIVISPGTMYGTLSKMEKDGLIAYQGEENKRKKYKITQLGQELLTIEMRRIDRLYHNSKGEKYHDKN</sequence>
<dbReference type="EMBL" id="AEUZ02000001">
    <property type="protein sequence ID" value="EHJ57096.1"/>
    <property type="molecule type" value="Genomic_DNA"/>
</dbReference>
<dbReference type="InterPro" id="IPR052509">
    <property type="entry name" value="Metal_resp_DNA-bind_regulator"/>
</dbReference>
<dbReference type="STRING" id="764291.STRUR_2017"/>
<reference evidence="2 3" key="1">
    <citation type="journal article" date="2014" name="Int. J. Syst. Evol. Microbiol.">
        <title>Phylogenomics and the dynamic genome evolution of the genus Streptococcus.</title>
        <authorList>
            <consortium name="The Broad Institute Genome Sequencing Platform"/>
            <person name="Richards V.P."/>
            <person name="Palmer S.R."/>
            <person name="Pavinski Bitar P.D."/>
            <person name="Qin X."/>
            <person name="Weinstock G.M."/>
            <person name="Highlander S.K."/>
            <person name="Town C.D."/>
            <person name="Burne R.A."/>
            <person name="Stanhope M.J."/>
        </authorList>
    </citation>
    <scope>NUCLEOTIDE SEQUENCE [LARGE SCALE GENOMIC DNA]</scope>
    <source>
        <strain evidence="2 3">2285-97</strain>
    </source>
</reference>
<dbReference type="PANTHER" id="PTHR33169:SF13">
    <property type="entry name" value="PADR-FAMILY TRANSCRIPTIONAL REGULATOR"/>
    <property type="match status" value="1"/>
</dbReference>
<dbReference type="Proteomes" id="UP000005388">
    <property type="component" value="Unassembled WGS sequence"/>
</dbReference>
<dbReference type="InterPro" id="IPR036388">
    <property type="entry name" value="WH-like_DNA-bd_sf"/>
</dbReference>
<proteinExistence type="predicted"/>
<protein>
    <submittedName>
        <fullName evidence="2">Transcriptional regulator, PadR family</fullName>
    </submittedName>
</protein>
<dbReference type="AlphaFoldDB" id="G5KE79"/>
<keyword evidence="3" id="KW-1185">Reference proteome</keyword>
<dbReference type="Gene3D" id="1.10.10.10">
    <property type="entry name" value="Winged helix-like DNA-binding domain superfamily/Winged helix DNA-binding domain"/>
    <property type="match status" value="1"/>
</dbReference>
<dbReference type="SUPFAM" id="SSF46785">
    <property type="entry name" value="Winged helix' DNA-binding domain"/>
    <property type="match status" value="1"/>
</dbReference>
<evidence type="ECO:0000259" key="1">
    <source>
        <dbReference type="Pfam" id="PF03551"/>
    </source>
</evidence>
<comment type="caution">
    <text evidence="2">The sequence shown here is derived from an EMBL/GenBank/DDBJ whole genome shotgun (WGS) entry which is preliminary data.</text>
</comment>
<dbReference type="InterPro" id="IPR005149">
    <property type="entry name" value="Tscrpt_reg_PadR_N"/>
</dbReference>
<dbReference type="eggNOG" id="COG1695">
    <property type="taxonomic scope" value="Bacteria"/>
</dbReference>
<gene>
    <name evidence="2" type="ORF">STRUR_2017</name>
</gene>